<dbReference type="Gene3D" id="3.30.2290.10">
    <property type="entry name" value="PmbA/TldD superfamily"/>
    <property type="match status" value="1"/>
</dbReference>
<feature type="domain" description="Metalloprotease TldD/E central" evidence="4">
    <location>
        <begin position="121"/>
        <end position="225"/>
    </location>
</feature>
<gene>
    <name evidence="5" type="ORF">DIE28_08940</name>
</gene>
<dbReference type="EMBL" id="QFCQ01000041">
    <property type="protein sequence ID" value="RDW13299.1"/>
    <property type="molecule type" value="Genomic_DNA"/>
</dbReference>
<dbReference type="InterPro" id="IPR036059">
    <property type="entry name" value="TldD/PmbA_sf"/>
</dbReference>
<dbReference type="GO" id="GO:0005829">
    <property type="term" value="C:cytosol"/>
    <property type="evidence" value="ECO:0007669"/>
    <property type="project" value="TreeGrafter"/>
</dbReference>
<dbReference type="InterPro" id="IPR045569">
    <property type="entry name" value="Metalloprtase-TldD/E_C"/>
</dbReference>
<dbReference type="PANTHER" id="PTHR43421">
    <property type="entry name" value="METALLOPROTEASE PMBA"/>
    <property type="match status" value="1"/>
</dbReference>
<dbReference type="InterPro" id="IPR045570">
    <property type="entry name" value="Metalloprtase-TldD/E_cen_dom"/>
</dbReference>
<evidence type="ECO:0000313" key="6">
    <source>
        <dbReference type="Proteomes" id="UP000256679"/>
    </source>
</evidence>
<evidence type="ECO:0000259" key="4">
    <source>
        <dbReference type="Pfam" id="PF19290"/>
    </source>
</evidence>
<evidence type="ECO:0000256" key="1">
    <source>
        <dbReference type="ARBA" id="ARBA00005836"/>
    </source>
</evidence>
<comment type="caution">
    <text evidence="5">The sequence shown here is derived from an EMBL/GenBank/DDBJ whole genome shotgun (WGS) entry which is preliminary data.</text>
</comment>
<dbReference type="SUPFAM" id="SSF111283">
    <property type="entry name" value="Putative modulator of DNA gyrase, PmbA/TldD"/>
    <property type="match status" value="1"/>
</dbReference>
<keyword evidence="6" id="KW-1185">Reference proteome</keyword>
<dbReference type="AlphaFoldDB" id="A0A3D8PDM8"/>
<dbReference type="InterPro" id="IPR002510">
    <property type="entry name" value="Metalloprtase-TldD/E_N"/>
</dbReference>
<dbReference type="Pfam" id="PF19289">
    <property type="entry name" value="PmbA_TldD_3rd"/>
    <property type="match status" value="1"/>
</dbReference>
<organism evidence="5 6">
    <name type="scientific">Paracoccus thiocyanatus</name>
    <dbReference type="NCBI Taxonomy" id="34006"/>
    <lineage>
        <taxon>Bacteria</taxon>
        <taxon>Pseudomonadati</taxon>
        <taxon>Pseudomonadota</taxon>
        <taxon>Alphaproteobacteria</taxon>
        <taxon>Rhodobacterales</taxon>
        <taxon>Paracoccaceae</taxon>
        <taxon>Paracoccus</taxon>
    </lineage>
</organism>
<dbReference type="GO" id="GO:0006508">
    <property type="term" value="P:proteolysis"/>
    <property type="evidence" value="ECO:0007669"/>
    <property type="project" value="InterPro"/>
</dbReference>
<dbReference type="Proteomes" id="UP000256679">
    <property type="component" value="Unassembled WGS sequence"/>
</dbReference>
<dbReference type="GO" id="GO:0008237">
    <property type="term" value="F:metallopeptidase activity"/>
    <property type="evidence" value="ECO:0007669"/>
    <property type="project" value="InterPro"/>
</dbReference>
<sequence>MSEYHRLEALTQQLLTTARKAGAEQADAVALEAAAVSVDMRGGKLEHAERAEGVEIGLRVLLGGRQACVSASDRSDRTIEEMAARAVAMAREAPVDDTLGLAEPGQLARDTDSGALDLYDHGPEPTPEALQELALRAEAAALAVDGISMIEAASASHSHRRMWLAASNGFSAGYGRSGHSLSVVAITGEGLGMERDWAGESRVHAADMPPPEEIGRLAAQRTLARRGARKPPTGAFPILFDERVASGLIGHLVGAANGASVARGASWLRDALGEQVLPKGFDLREDPHRPRHGSSRLFDAEGLATTPRMIVADGVLQGWTLDLATGRKLGMASTANAMRGAGSPPSPGVTNLELAPGDKTPQELIREMGRGMVVTSMLGASINGTTGDYSRGAGGFWVENGEIAYAVNECTIAGNLRDMLLRLTAANDLTDWRAMRVPSLLVEGMTVAGA</sequence>
<evidence type="ECO:0000259" key="3">
    <source>
        <dbReference type="Pfam" id="PF19289"/>
    </source>
</evidence>
<comment type="similarity">
    <text evidence="1">Belongs to the peptidase U62 family.</text>
</comment>
<name>A0A3D8PDM8_9RHOB</name>
<evidence type="ECO:0000313" key="5">
    <source>
        <dbReference type="EMBL" id="RDW13299.1"/>
    </source>
</evidence>
<reference evidence="5 6" key="1">
    <citation type="submission" date="2018-05" db="EMBL/GenBank/DDBJ databases">
        <title>Whole genome sequencing of Paracoccus thiocyanatus SST.</title>
        <authorList>
            <person name="Ghosh W."/>
            <person name="Rameez M.J."/>
            <person name="Roy C."/>
        </authorList>
    </citation>
    <scope>NUCLEOTIDE SEQUENCE [LARGE SCALE GENOMIC DNA]</scope>
    <source>
        <strain evidence="5 6">SST</strain>
    </source>
</reference>
<dbReference type="Pfam" id="PF01523">
    <property type="entry name" value="PmbA_TldD_1st"/>
    <property type="match status" value="1"/>
</dbReference>
<dbReference type="RefSeq" id="WP_115755718.1">
    <property type="nucleotide sequence ID" value="NZ_QFCQ01000041.1"/>
</dbReference>
<accession>A0A3D8PDM8</accession>
<dbReference type="Pfam" id="PF19290">
    <property type="entry name" value="PmbA_TldD_2nd"/>
    <property type="match status" value="1"/>
</dbReference>
<protein>
    <submittedName>
        <fullName evidence="5">Modulator protein</fullName>
    </submittedName>
</protein>
<dbReference type="PANTHER" id="PTHR43421:SF1">
    <property type="entry name" value="METALLOPROTEASE PMBA"/>
    <property type="match status" value="1"/>
</dbReference>
<feature type="domain" description="Metalloprotease TldD/E N-terminal" evidence="2">
    <location>
        <begin position="33"/>
        <end position="90"/>
    </location>
</feature>
<dbReference type="InterPro" id="IPR047657">
    <property type="entry name" value="PmbA"/>
</dbReference>
<dbReference type="InterPro" id="IPR035068">
    <property type="entry name" value="TldD/PmbA_N"/>
</dbReference>
<evidence type="ECO:0000259" key="2">
    <source>
        <dbReference type="Pfam" id="PF01523"/>
    </source>
</evidence>
<proteinExistence type="inferred from homology"/>
<feature type="domain" description="Metalloprotease TldD/E C-terminal" evidence="3">
    <location>
        <begin position="233"/>
        <end position="449"/>
    </location>
</feature>